<name>A0A2V4VBC7_PAEBA</name>
<reference evidence="1 3" key="1">
    <citation type="submission" date="2018-06" db="EMBL/GenBank/DDBJ databases">
        <title>Genomic Encyclopedia of Type Strains, Phase III (KMG-III): the genomes of soil and plant-associated and newly described type strains.</title>
        <authorList>
            <person name="Whitman W."/>
        </authorList>
    </citation>
    <scope>NUCLEOTIDE SEQUENCE [LARGE SCALE GENOMIC DNA]</scope>
    <source>
        <strain evidence="1 3">CECT 7022</strain>
    </source>
</reference>
<keyword evidence="4" id="KW-1185">Reference proteome</keyword>
<dbReference type="AlphaFoldDB" id="A0A2V4VBC7"/>
<reference evidence="2 4" key="2">
    <citation type="submission" date="2020-06" db="EMBL/GenBank/DDBJ databases">
        <title>Complete genome of Paenibacillus barcinonensis KACC11450.</title>
        <authorList>
            <person name="Kim M."/>
            <person name="Park Y.-J."/>
            <person name="Shin J.-H."/>
        </authorList>
    </citation>
    <scope>NUCLEOTIDE SEQUENCE [LARGE SCALE GENOMIC DNA]</scope>
    <source>
        <strain evidence="2 4">KACC11450</strain>
    </source>
</reference>
<dbReference type="OrthoDB" id="9800543at2"/>
<proteinExistence type="predicted"/>
<protein>
    <recommendedName>
        <fullName evidence="5">Acetyltransferase (GNAT) family protein</fullName>
    </recommendedName>
</protein>
<gene>
    <name evidence="1" type="ORF">DFQ00_105181</name>
    <name evidence="2" type="ORF">HUB98_09895</name>
</gene>
<evidence type="ECO:0000313" key="2">
    <source>
        <dbReference type="EMBL" id="QKS56619.1"/>
    </source>
</evidence>
<accession>A0A2V4VBC7</accession>
<dbReference type="Proteomes" id="UP000509327">
    <property type="component" value="Chromosome"/>
</dbReference>
<evidence type="ECO:0000313" key="3">
    <source>
        <dbReference type="Proteomes" id="UP000247790"/>
    </source>
</evidence>
<evidence type="ECO:0008006" key="5">
    <source>
        <dbReference type="Google" id="ProtNLM"/>
    </source>
</evidence>
<dbReference type="EMBL" id="QJSW01000005">
    <property type="protein sequence ID" value="PYE49677.1"/>
    <property type="molecule type" value="Genomic_DNA"/>
</dbReference>
<dbReference type="EMBL" id="CP054614">
    <property type="protein sequence ID" value="QKS56619.1"/>
    <property type="molecule type" value="Genomic_DNA"/>
</dbReference>
<evidence type="ECO:0000313" key="4">
    <source>
        <dbReference type="Proteomes" id="UP000509327"/>
    </source>
</evidence>
<sequence>MPQWKLKHKSGELYPAKIEVMKLNEAKALKNQGWEQAFDWSLYIGPQYTATPYKLLIVGNNIIQGAVAYQIKDDHLFIDLLESAPFNRYNHPQREFLNVADILLGEVCLQSFFHNKDGFVSFIPKSKLYSYYAKRFNAKLGGRGIMYLDSVAALHLIKLYYE</sequence>
<organism evidence="1 3">
    <name type="scientific">Paenibacillus barcinonensis</name>
    <dbReference type="NCBI Taxonomy" id="198119"/>
    <lineage>
        <taxon>Bacteria</taxon>
        <taxon>Bacillati</taxon>
        <taxon>Bacillota</taxon>
        <taxon>Bacilli</taxon>
        <taxon>Bacillales</taxon>
        <taxon>Paenibacillaceae</taxon>
        <taxon>Paenibacillus</taxon>
    </lineage>
</organism>
<dbReference type="Proteomes" id="UP000247790">
    <property type="component" value="Unassembled WGS sequence"/>
</dbReference>
<dbReference type="RefSeq" id="WP_110896374.1">
    <property type="nucleotide sequence ID" value="NZ_CP054614.1"/>
</dbReference>
<evidence type="ECO:0000313" key="1">
    <source>
        <dbReference type="EMBL" id="PYE49677.1"/>
    </source>
</evidence>